<evidence type="ECO:0000313" key="1">
    <source>
        <dbReference type="EMBL" id="KAK8892196.1"/>
    </source>
</evidence>
<name>A0ABR2KMA3_9EUKA</name>
<keyword evidence="2" id="KW-1185">Reference proteome</keyword>
<organism evidence="1 2">
    <name type="scientific">Tritrichomonas musculus</name>
    <dbReference type="NCBI Taxonomy" id="1915356"/>
    <lineage>
        <taxon>Eukaryota</taxon>
        <taxon>Metamonada</taxon>
        <taxon>Parabasalia</taxon>
        <taxon>Tritrichomonadida</taxon>
        <taxon>Tritrichomonadidae</taxon>
        <taxon>Tritrichomonas</taxon>
    </lineage>
</organism>
<accession>A0ABR2KMA3</accession>
<comment type="caution">
    <text evidence="1">The sequence shown here is derived from an EMBL/GenBank/DDBJ whole genome shotgun (WGS) entry which is preliminary data.</text>
</comment>
<proteinExistence type="predicted"/>
<evidence type="ECO:0000313" key="2">
    <source>
        <dbReference type="Proteomes" id="UP001470230"/>
    </source>
</evidence>
<dbReference type="Proteomes" id="UP001470230">
    <property type="component" value="Unassembled WGS sequence"/>
</dbReference>
<sequence length="57" mass="6581">MPDNSTMKDTIKAKIMREGHPTKLSTMECQYSLNVAKRPEDRSPCQNSIPDQIRKFI</sequence>
<protein>
    <submittedName>
        <fullName evidence="1">Uncharacterized protein</fullName>
    </submittedName>
</protein>
<reference evidence="1 2" key="1">
    <citation type="submission" date="2024-04" db="EMBL/GenBank/DDBJ databases">
        <title>Tritrichomonas musculus Genome.</title>
        <authorList>
            <person name="Alves-Ferreira E."/>
            <person name="Grigg M."/>
            <person name="Lorenzi H."/>
            <person name="Galac M."/>
        </authorList>
    </citation>
    <scope>NUCLEOTIDE SEQUENCE [LARGE SCALE GENOMIC DNA]</scope>
    <source>
        <strain evidence="1 2">EAF2021</strain>
    </source>
</reference>
<gene>
    <name evidence="1" type="ORF">M9Y10_029419</name>
</gene>
<dbReference type="EMBL" id="JAPFFF010000004">
    <property type="protein sequence ID" value="KAK8892196.1"/>
    <property type="molecule type" value="Genomic_DNA"/>
</dbReference>